<protein>
    <submittedName>
        <fullName evidence="1">Uncharacterized protein</fullName>
    </submittedName>
</protein>
<dbReference type="RefSeq" id="WP_051768591.1">
    <property type="nucleotide sequence ID" value="NZ_FNET01000005.1"/>
</dbReference>
<dbReference type="AlphaFoldDB" id="A0A1G9B5K0"/>
<dbReference type="Proteomes" id="UP000199682">
    <property type="component" value="Unassembled WGS sequence"/>
</dbReference>
<proteinExistence type="predicted"/>
<reference evidence="2" key="1">
    <citation type="submission" date="2016-10" db="EMBL/GenBank/DDBJ databases">
        <authorList>
            <person name="Varghese N."/>
            <person name="Submissions S."/>
        </authorList>
    </citation>
    <scope>NUCLEOTIDE SEQUENCE [LARGE SCALE GENOMIC DNA]</scope>
    <source>
        <strain evidence="2">DSM 44796</strain>
    </source>
</reference>
<gene>
    <name evidence="1" type="ORF">SAMN04488074_105231</name>
</gene>
<dbReference type="EMBL" id="FNET01000005">
    <property type="protein sequence ID" value="SDK34796.1"/>
    <property type="molecule type" value="Genomic_DNA"/>
</dbReference>
<evidence type="ECO:0000313" key="2">
    <source>
        <dbReference type="Proteomes" id="UP000199682"/>
    </source>
</evidence>
<accession>A0A1G9B5K0</accession>
<sequence length="102" mass="11445">MGWADHYRRRDALDAVLSDARRDPSAPLIVDPDVFGSLHELLLALDHRWQNKLTARMESARLDGHMDEDRVTAELAAEEPVLRAVLDAHLSLGSYRTVGMTP</sequence>
<evidence type="ECO:0000313" key="1">
    <source>
        <dbReference type="EMBL" id="SDK34796.1"/>
    </source>
</evidence>
<organism evidence="1 2">
    <name type="scientific">Lentzea albidocapillata subsp. violacea</name>
    <dbReference type="NCBI Taxonomy" id="128104"/>
    <lineage>
        <taxon>Bacteria</taxon>
        <taxon>Bacillati</taxon>
        <taxon>Actinomycetota</taxon>
        <taxon>Actinomycetes</taxon>
        <taxon>Pseudonocardiales</taxon>
        <taxon>Pseudonocardiaceae</taxon>
        <taxon>Lentzea</taxon>
    </lineage>
</organism>
<name>A0A1G9B5K0_9PSEU</name>